<evidence type="ECO:0000256" key="2">
    <source>
        <dbReference type="SAM" id="Phobius"/>
    </source>
</evidence>
<evidence type="ECO:0000313" key="3">
    <source>
        <dbReference type="EMBL" id="GAA3713311.1"/>
    </source>
</evidence>
<proteinExistence type="predicted"/>
<comment type="caution">
    <text evidence="3">The sequence shown here is derived from an EMBL/GenBank/DDBJ whole genome shotgun (WGS) entry which is preliminary data.</text>
</comment>
<dbReference type="CDD" id="cd07823">
    <property type="entry name" value="SRPBCC_5"/>
    <property type="match status" value="1"/>
</dbReference>
<dbReference type="InterPro" id="IPR023393">
    <property type="entry name" value="START-like_dom_sf"/>
</dbReference>
<protein>
    <recommendedName>
        <fullName evidence="5">Carbon monoxide dehydrogenase</fullName>
    </recommendedName>
</protein>
<dbReference type="RefSeq" id="WP_345641368.1">
    <property type="nucleotide sequence ID" value="NZ_BAABEP010000003.1"/>
</dbReference>
<dbReference type="EMBL" id="BAABEP010000003">
    <property type="protein sequence ID" value="GAA3713311.1"/>
    <property type="molecule type" value="Genomic_DNA"/>
</dbReference>
<evidence type="ECO:0008006" key="5">
    <source>
        <dbReference type="Google" id="ProtNLM"/>
    </source>
</evidence>
<organism evidence="3 4">
    <name type="scientific">Streptomyces tremellae</name>
    <dbReference type="NCBI Taxonomy" id="1124239"/>
    <lineage>
        <taxon>Bacteria</taxon>
        <taxon>Bacillati</taxon>
        <taxon>Actinomycetota</taxon>
        <taxon>Actinomycetes</taxon>
        <taxon>Kitasatosporales</taxon>
        <taxon>Streptomycetaceae</taxon>
        <taxon>Streptomyces</taxon>
    </lineage>
</organism>
<accession>A0ABP7E555</accession>
<sequence>MKIENAFAVSVPVDRAWEALTDLEGLAPCMPGAQLTGVEGDVYKGKVKVKVGPVISQFAGTAHFVEKDEAAHHAVVSAKGKDSRGAGNASATIDLQLTPEGDSTAVAVLTDLNITGKLAQFGSGMIKEISEKLLGQFVRNLEERLHTPGAEETGSGASDTPASGGGGSAAAGSAGGSSAPAPTASAAPAREQTPARTGAVSAAGDTGRLSAPSQSWAETPPAQEVPHVNGAAASARPAQDAPASEPEHTAPQPESAAPAGSAATADAGSGAAASRSFDQGEEPEALDLMGLAGSSVYKRLIPAGVAGAVVVGVIIYFVVR</sequence>
<reference evidence="4" key="1">
    <citation type="journal article" date="2019" name="Int. J. Syst. Evol. Microbiol.">
        <title>The Global Catalogue of Microorganisms (GCM) 10K type strain sequencing project: providing services to taxonomists for standard genome sequencing and annotation.</title>
        <authorList>
            <consortium name="The Broad Institute Genomics Platform"/>
            <consortium name="The Broad Institute Genome Sequencing Center for Infectious Disease"/>
            <person name="Wu L."/>
            <person name="Ma J."/>
        </authorList>
    </citation>
    <scope>NUCLEOTIDE SEQUENCE [LARGE SCALE GENOMIC DNA]</scope>
    <source>
        <strain evidence="4">JCM 30846</strain>
    </source>
</reference>
<name>A0ABP7E555_9ACTN</name>
<keyword evidence="2" id="KW-0472">Membrane</keyword>
<dbReference type="InterPro" id="IPR010419">
    <property type="entry name" value="CO_DH_gsu"/>
</dbReference>
<keyword evidence="2" id="KW-0812">Transmembrane</keyword>
<feature type="compositionally biased region" description="Gly residues" evidence="1">
    <location>
        <begin position="163"/>
        <end position="175"/>
    </location>
</feature>
<feature type="compositionally biased region" description="Low complexity" evidence="1">
    <location>
        <begin position="153"/>
        <end position="162"/>
    </location>
</feature>
<dbReference type="Gene3D" id="3.30.530.20">
    <property type="match status" value="1"/>
</dbReference>
<feature type="compositionally biased region" description="Low complexity" evidence="1">
    <location>
        <begin position="231"/>
        <end position="276"/>
    </location>
</feature>
<dbReference type="PANTHER" id="PTHR38588">
    <property type="entry name" value="BLL0334 PROTEIN"/>
    <property type="match status" value="1"/>
</dbReference>
<dbReference type="Pfam" id="PF06240">
    <property type="entry name" value="COXG"/>
    <property type="match status" value="1"/>
</dbReference>
<evidence type="ECO:0000313" key="4">
    <source>
        <dbReference type="Proteomes" id="UP001499884"/>
    </source>
</evidence>
<dbReference type="Proteomes" id="UP001499884">
    <property type="component" value="Unassembled WGS sequence"/>
</dbReference>
<feature type="transmembrane region" description="Helical" evidence="2">
    <location>
        <begin position="300"/>
        <end position="319"/>
    </location>
</feature>
<feature type="compositionally biased region" description="Low complexity" evidence="1">
    <location>
        <begin position="176"/>
        <end position="189"/>
    </location>
</feature>
<evidence type="ECO:0000256" key="1">
    <source>
        <dbReference type="SAM" id="MobiDB-lite"/>
    </source>
</evidence>
<gene>
    <name evidence="3" type="ORF">GCM10023082_08840</name>
</gene>
<keyword evidence="2" id="KW-1133">Transmembrane helix</keyword>
<feature type="region of interest" description="Disordered" evidence="1">
    <location>
        <begin position="147"/>
        <end position="281"/>
    </location>
</feature>
<keyword evidence="4" id="KW-1185">Reference proteome</keyword>
<dbReference type="SUPFAM" id="SSF55961">
    <property type="entry name" value="Bet v1-like"/>
    <property type="match status" value="1"/>
</dbReference>
<dbReference type="PANTHER" id="PTHR38588:SF1">
    <property type="entry name" value="BLL0334 PROTEIN"/>
    <property type="match status" value="1"/>
</dbReference>